<name>A0A2V4AN99_9PSEU</name>
<dbReference type="InterPro" id="IPR036513">
    <property type="entry name" value="STAS_dom_sf"/>
</dbReference>
<comment type="subcellular location">
    <subcellularLocation>
        <location evidence="1">Membrane</location>
        <topology evidence="1">Multi-pass membrane protein</topology>
    </subcellularLocation>
</comment>
<dbReference type="OrthoDB" id="9769739at2"/>
<feature type="transmembrane region" description="Helical" evidence="5">
    <location>
        <begin position="252"/>
        <end position="271"/>
    </location>
</feature>
<sequence>MTTARKPAPSPSRRPGVARTLLADAVAGISVAMVGIPQSLAYAELAGMPPVAGLYAGAVPPLLAAVFASSPYLQTGPVAITALLTFGTLSTMAEPGSPEYVGLGLALAFVVGAVRVALGLVRAGWLAYLMSQPMLLGFVPAAAVLIACSQLPKALGVSSPPDRGNDILEAAWAVAHPGQWGLPALAFAVLSALVIVGGRRLHRLFPGVLAAAVLGIVASAVLGYRGAVVGAVPAGLPPFTLDDLPWDRLPELILPGVVIALIGFTEAASIARRFATEERVRWSADREFVSQGVANLTAAAVGGMPCGGSFSRSSVNRMSGARTRWSGAFTGLAVLAFLPLAGILRPLPLAVLGAIVVVAVAGLLRFRPLLRLWRLSRPQALIAWSTFLATMLLAPRIDLAVLAGIALSIVVFLWRMLHLEVDVEAPDGTLTLTPRGVLWFGTAQRLDAALLDALAAHPAATRLVVNLGGLGRVDTTGALVLRSMLDHAREAGLEAEVRGVPPQSRALTERILGPDTGPLD</sequence>
<keyword evidence="2 5" id="KW-0812">Transmembrane</keyword>
<proteinExistence type="predicted"/>
<dbReference type="SUPFAM" id="SSF52091">
    <property type="entry name" value="SpoIIaa-like"/>
    <property type="match status" value="1"/>
</dbReference>
<feature type="transmembrane region" description="Helical" evidence="5">
    <location>
        <begin position="21"/>
        <end position="40"/>
    </location>
</feature>
<feature type="transmembrane region" description="Helical" evidence="5">
    <location>
        <begin position="400"/>
        <end position="417"/>
    </location>
</feature>
<reference evidence="6 7" key="1">
    <citation type="submission" date="2016-07" db="EMBL/GenBank/DDBJ databases">
        <title>Draft genome sequence of Prauserella muralis DSM 45305, isolated from a mould-covered wall in an indoor environment.</title>
        <authorList>
            <person name="Ruckert C."/>
            <person name="Albersmeier A."/>
            <person name="Jiang C.-L."/>
            <person name="Jiang Y."/>
            <person name="Kalinowski J."/>
            <person name="Schneider O."/>
            <person name="Winkler A."/>
            <person name="Zotchev S.B."/>
        </authorList>
    </citation>
    <scope>NUCLEOTIDE SEQUENCE [LARGE SCALE GENOMIC DNA]</scope>
    <source>
        <strain evidence="6 7">DSM 45305</strain>
    </source>
</reference>
<comment type="caution">
    <text evidence="6">The sequence shown here is derived from an EMBL/GenBank/DDBJ whole genome shotgun (WGS) entry which is preliminary data.</text>
</comment>
<dbReference type="InterPro" id="IPR011547">
    <property type="entry name" value="SLC26A/SulP_dom"/>
</dbReference>
<evidence type="ECO:0000256" key="2">
    <source>
        <dbReference type="ARBA" id="ARBA00022692"/>
    </source>
</evidence>
<feature type="transmembrane region" description="Helical" evidence="5">
    <location>
        <begin position="325"/>
        <end position="343"/>
    </location>
</feature>
<evidence type="ECO:0000256" key="4">
    <source>
        <dbReference type="ARBA" id="ARBA00023136"/>
    </source>
</evidence>
<accession>A0A2V4AN99</accession>
<feature type="transmembrane region" description="Helical" evidence="5">
    <location>
        <begin position="180"/>
        <end position="196"/>
    </location>
</feature>
<keyword evidence="4 5" id="KW-0472">Membrane</keyword>
<keyword evidence="3 5" id="KW-1133">Transmembrane helix</keyword>
<dbReference type="EMBL" id="MASW01000005">
    <property type="protein sequence ID" value="PXY22180.1"/>
    <property type="molecule type" value="Genomic_DNA"/>
</dbReference>
<gene>
    <name evidence="6" type="ORF">BAY60_20010</name>
</gene>
<dbReference type="AlphaFoldDB" id="A0A2V4AN99"/>
<feature type="transmembrane region" description="Helical" evidence="5">
    <location>
        <begin position="133"/>
        <end position="152"/>
    </location>
</feature>
<dbReference type="Proteomes" id="UP000249915">
    <property type="component" value="Unassembled WGS sequence"/>
</dbReference>
<evidence type="ECO:0000313" key="6">
    <source>
        <dbReference type="EMBL" id="PXY22180.1"/>
    </source>
</evidence>
<dbReference type="Gene3D" id="3.30.750.24">
    <property type="entry name" value="STAS domain"/>
    <property type="match status" value="1"/>
</dbReference>
<dbReference type="Pfam" id="PF01740">
    <property type="entry name" value="STAS"/>
    <property type="match status" value="1"/>
</dbReference>
<feature type="transmembrane region" description="Helical" evidence="5">
    <location>
        <begin position="100"/>
        <end position="121"/>
    </location>
</feature>
<organism evidence="6 7">
    <name type="scientific">Prauserella muralis</name>
    <dbReference type="NCBI Taxonomy" id="588067"/>
    <lineage>
        <taxon>Bacteria</taxon>
        <taxon>Bacillati</taxon>
        <taxon>Actinomycetota</taxon>
        <taxon>Actinomycetes</taxon>
        <taxon>Pseudonocardiales</taxon>
        <taxon>Pseudonocardiaceae</taxon>
        <taxon>Prauserella</taxon>
    </lineage>
</organism>
<protein>
    <submittedName>
        <fullName evidence="6">Uncharacterized protein</fullName>
    </submittedName>
</protein>
<dbReference type="GO" id="GO:0055085">
    <property type="term" value="P:transmembrane transport"/>
    <property type="evidence" value="ECO:0007669"/>
    <property type="project" value="InterPro"/>
</dbReference>
<feature type="transmembrane region" description="Helical" evidence="5">
    <location>
        <begin position="208"/>
        <end position="232"/>
    </location>
</feature>
<dbReference type="PANTHER" id="PTHR11814">
    <property type="entry name" value="SULFATE TRANSPORTER"/>
    <property type="match status" value="1"/>
</dbReference>
<dbReference type="PROSITE" id="PS50801">
    <property type="entry name" value="STAS"/>
    <property type="match status" value="1"/>
</dbReference>
<dbReference type="RefSeq" id="WP_112282781.1">
    <property type="nucleotide sequence ID" value="NZ_MASW01000005.1"/>
</dbReference>
<feature type="transmembrane region" description="Helical" evidence="5">
    <location>
        <begin position="349"/>
        <end position="366"/>
    </location>
</feature>
<evidence type="ECO:0000256" key="1">
    <source>
        <dbReference type="ARBA" id="ARBA00004141"/>
    </source>
</evidence>
<dbReference type="Pfam" id="PF00916">
    <property type="entry name" value="Sulfate_transp"/>
    <property type="match status" value="1"/>
</dbReference>
<dbReference type="InterPro" id="IPR002645">
    <property type="entry name" value="STAS_dom"/>
</dbReference>
<dbReference type="GO" id="GO:0016020">
    <property type="term" value="C:membrane"/>
    <property type="evidence" value="ECO:0007669"/>
    <property type="project" value="UniProtKB-SubCell"/>
</dbReference>
<evidence type="ECO:0000256" key="3">
    <source>
        <dbReference type="ARBA" id="ARBA00022989"/>
    </source>
</evidence>
<dbReference type="InterPro" id="IPR001902">
    <property type="entry name" value="SLC26A/SulP_fam"/>
</dbReference>
<evidence type="ECO:0000256" key="5">
    <source>
        <dbReference type="SAM" id="Phobius"/>
    </source>
</evidence>
<evidence type="ECO:0000313" key="7">
    <source>
        <dbReference type="Proteomes" id="UP000249915"/>
    </source>
</evidence>
<keyword evidence="7" id="KW-1185">Reference proteome</keyword>